<dbReference type="GO" id="GO:0005634">
    <property type="term" value="C:nucleus"/>
    <property type="evidence" value="ECO:0007669"/>
    <property type="project" value="UniProtKB-SubCell"/>
</dbReference>
<feature type="domain" description="Proteasome alpha-type subunits" evidence="6">
    <location>
        <begin position="3"/>
        <end position="25"/>
    </location>
</feature>
<dbReference type="GO" id="GO:0003735">
    <property type="term" value="F:structural constituent of ribosome"/>
    <property type="evidence" value="ECO:0007669"/>
    <property type="project" value="UniProtKB-ARBA"/>
</dbReference>
<dbReference type="Proteomes" id="UP000279271">
    <property type="component" value="Unassembled WGS sequence"/>
</dbReference>
<dbReference type="GO" id="GO:0140640">
    <property type="term" value="F:catalytic activity, acting on a nucleic acid"/>
    <property type="evidence" value="ECO:0007669"/>
    <property type="project" value="UniProtKB-ARBA"/>
</dbReference>
<dbReference type="InterPro" id="IPR033812">
    <property type="entry name" value="Proteasome_alpha_type_5"/>
</dbReference>
<dbReference type="SMART" id="SM00948">
    <property type="entry name" value="Proteasome_A_N"/>
    <property type="match status" value="1"/>
</dbReference>
<comment type="caution">
    <text evidence="7">The sequence shown here is derived from an EMBL/GenBank/DDBJ whole genome shotgun (WGS) entry which is preliminary data.</text>
</comment>
<evidence type="ECO:0000259" key="6">
    <source>
        <dbReference type="PROSITE" id="PS00388"/>
    </source>
</evidence>
<dbReference type="InterPro" id="IPR023332">
    <property type="entry name" value="Proteasome_alpha-type"/>
</dbReference>
<dbReference type="CDD" id="cd03753">
    <property type="entry name" value="proteasome_alpha_type_5"/>
    <property type="match status" value="1"/>
</dbReference>
<dbReference type="AlphaFoldDB" id="A0A3M7L287"/>
<organism evidence="7 8">
    <name type="scientific">Auxenochlorella protothecoides</name>
    <name type="common">Green microalga</name>
    <name type="synonym">Chlorella protothecoides</name>
    <dbReference type="NCBI Taxonomy" id="3075"/>
    <lineage>
        <taxon>Eukaryota</taxon>
        <taxon>Viridiplantae</taxon>
        <taxon>Chlorophyta</taxon>
        <taxon>core chlorophytes</taxon>
        <taxon>Trebouxiophyceae</taxon>
        <taxon>Chlorellales</taxon>
        <taxon>Chlorellaceae</taxon>
        <taxon>Auxenochlorella</taxon>
    </lineage>
</organism>
<reference evidence="8" key="1">
    <citation type="journal article" date="2018" name="Algal Res.">
        <title>Characterization of plant carbon substrate utilization by Auxenochlorella protothecoides.</title>
        <authorList>
            <person name="Vogler B.W."/>
            <person name="Starkenburg S.R."/>
            <person name="Sudasinghe N."/>
            <person name="Schambach J.Y."/>
            <person name="Rollin J.A."/>
            <person name="Pattathil S."/>
            <person name="Barry A.N."/>
        </authorList>
    </citation>
    <scope>NUCLEOTIDE SEQUENCE [LARGE SCALE GENOMIC DNA]</scope>
    <source>
        <strain evidence="8">UTEX 25</strain>
    </source>
</reference>
<dbReference type="InterPro" id="IPR029055">
    <property type="entry name" value="Ntn_hydrolases_N"/>
</dbReference>
<dbReference type="InterPro" id="IPR050115">
    <property type="entry name" value="Proteasome_alpha"/>
</dbReference>
<keyword evidence="1 5" id="KW-0963">Cytoplasm</keyword>
<dbReference type="SUPFAM" id="SSF56235">
    <property type="entry name" value="N-terminal nucleophile aminohydrolases (Ntn hydrolases)"/>
    <property type="match status" value="1"/>
</dbReference>
<dbReference type="NCBIfam" id="NF003075">
    <property type="entry name" value="PRK03996.1"/>
    <property type="match status" value="1"/>
</dbReference>
<feature type="non-terminal residue" evidence="7">
    <location>
        <position position="1"/>
    </location>
</feature>
<evidence type="ECO:0000256" key="5">
    <source>
        <dbReference type="RuleBase" id="RU000551"/>
    </source>
</evidence>
<comment type="subunit">
    <text evidence="5">The 20S proteasome core is composed of 28 subunits that are arranged in four stacked rings, resulting in a barrel-shaped structure. The two end rings are each formed by seven alpha subunits, and the two central rings are each formed by seven beta subunits.</text>
</comment>
<evidence type="ECO:0000256" key="3">
    <source>
        <dbReference type="ARBA" id="ARBA00023242"/>
    </source>
</evidence>
<dbReference type="EMBL" id="QOKY01000154">
    <property type="protein sequence ID" value="RMZ56140.1"/>
    <property type="molecule type" value="Genomic_DNA"/>
</dbReference>
<evidence type="ECO:0000256" key="4">
    <source>
        <dbReference type="PROSITE-ProRule" id="PRU00808"/>
    </source>
</evidence>
<dbReference type="PANTHER" id="PTHR11599">
    <property type="entry name" value="PROTEASOME SUBUNIT ALPHA/BETA"/>
    <property type="match status" value="1"/>
</dbReference>
<gene>
    <name evidence="7" type="ORF">APUTEX25_004564</name>
</gene>
<dbReference type="Gene3D" id="3.60.20.10">
    <property type="entry name" value="Glutamine Phosphoribosylpyrophosphate, subunit 1, domain 1"/>
    <property type="match status" value="1"/>
</dbReference>
<dbReference type="InterPro" id="IPR000426">
    <property type="entry name" value="Proteasome_asu_N"/>
</dbReference>
<sequence length="236" mass="25422">SEYDRSVNSFSPEGRIFQVEYAIEAIKLGSTAIAVCTSEGVVLAAEKRVTSPLLEPASIEKVAEVDAHIGVAMSGLTADARTLIDHGRVEAQQHAFTYNEPIPVESLTQSLCDLSLRFGEDEDGGDGGMSRPFGVALLIAGWDTDSGPVLFHTDPSGTFVRYQAKAIGSGSEGAQTALQEGFRADMTLKEAEELTLSTLKQVMEEKVTSTNVDIARVAPKWHLYSPSEVEEVFARL</sequence>
<accession>A0A3M7L287</accession>
<keyword evidence="3 5" id="KW-0539">Nucleus</keyword>
<dbReference type="GO" id="GO:0019773">
    <property type="term" value="C:proteasome core complex, alpha-subunit complex"/>
    <property type="evidence" value="ECO:0007669"/>
    <property type="project" value="UniProtKB-UniRule"/>
</dbReference>
<evidence type="ECO:0000256" key="2">
    <source>
        <dbReference type="ARBA" id="ARBA00022942"/>
    </source>
</evidence>
<dbReference type="PROSITE" id="PS00388">
    <property type="entry name" value="PROTEASOME_ALPHA_1"/>
    <property type="match status" value="1"/>
</dbReference>
<evidence type="ECO:0000313" key="7">
    <source>
        <dbReference type="EMBL" id="RMZ56140.1"/>
    </source>
</evidence>
<dbReference type="Pfam" id="PF00227">
    <property type="entry name" value="Proteasome"/>
    <property type="match status" value="1"/>
</dbReference>
<keyword evidence="2 4" id="KW-0647">Proteasome</keyword>
<dbReference type="GO" id="GO:0005737">
    <property type="term" value="C:cytoplasm"/>
    <property type="evidence" value="ECO:0007669"/>
    <property type="project" value="UniProtKB-SubCell"/>
</dbReference>
<evidence type="ECO:0000313" key="8">
    <source>
        <dbReference type="Proteomes" id="UP000279271"/>
    </source>
</evidence>
<name>A0A3M7L287_AUXPR</name>
<comment type="subcellular location">
    <subcellularLocation>
        <location evidence="5">Cytoplasm</location>
    </subcellularLocation>
    <subcellularLocation>
        <location evidence="5">Nucleus</location>
    </subcellularLocation>
</comment>
<dbReference type="FunFam" id="3.60.20.10:FF:000029">
    <property type="entry name" value="Proteasome subunit alpha type"/>
    <property type="match status" value="1"/>
</dbReference>
<proteinExistence type="inferred from homology"/>
<comment type="function">
    <text evidence="5">The proteasome is a multicatalytic proteinase complex which is characterized by its ability to cleave peptides with Arg, Phe, Tyr, Leu, and Glu adjacent to the leaving group at neutral or slightly basic pH.</text>
</comment>
<dbReference type="Pfam" id="PF10584">
    <property type="entry name" value="Proteasome_A_N"/>
    <property type="match status" value="1"/>
</dbReference>
<evidence type="ECO:0000256" key="1">
    <source>
        <dbReference type="ARBA" id="ARBA00022490"/>
    </source>
</evidence>
<dbReference type="GO" id="GO:0043161">
    <property type="term" value="P:proteasome-mediated ubiquitin-dependent protein catabolic process"/>
    <property type="evidence" value="ECO:0007669"/>
    <property type="project" value="InterPro"/>
</dbReference>
<dbReference type="PROSITE" id="PS51475">
    <property type="entry name" value="PROTEASOME_ALPHA_2"/>
    <property type="match status" value="1"/>
</dbReference>
<protein>
    <recommendedName>
        <fullName evidence="5">Proteasome subunit alpha type</fullName>
    </recommendedName>
</protein>
<comment type="similarity">
    <text evidence="4 5">Belongs to the peptidase T1A family.</text>
</comment>
<dbReference type="InterPro" id="IPR001353">
    <property type="entry name" value="Proteasome_sua/b"/>
</dbReference>